<comment type="subcellular location">
    <subcellularLocation>
        <location evidence="1">Cytoplasm</location>
    </subcellularLocation>
</comment>
<evidence type="ECO:0000256" key="3">
    <source>
        <dbReference type="SAM" id="Coils"/>
    </source>
</evidence>
<feature type="coiled-coil region" evidence="3">
    <location>
        <begin position="1333"/>
        <end position="1474"/>
    </location>
</feature>
<accession>A0ABR1AG18</accession>
<feature type="coiled-coil region" evidence="3">
    <location>
        <begin position="802"/>
        <end position="829"/>
    </location>
</feature>
<dbReference type="EMBL" id="JAWJWF010000049">
    <property type="protein sequence ID" value="KAK6618917.1"/>
    <property type="molecule type" value="Genomic_DNA"/>
</dbReference>
<feature type="coiled-coil region" evidence="3">
    <location>
        <begin position="581"/>
        <end position="615"/>
    </location>
</feature>
<evidence type="ECO:0000256" key="1">
    <source>
        <dbReference type="ARBA" id="ARBA00004496"/>
    </source>
</evidence>
<keyword evidence="3" id="KW-0175">Coiled coil</keyword>
<evidence type="ECO:0000313" key="7">
    <source>
        <dbReference type="Proteomes" id="UP001359485"/>
    </source>
</evidence>
<feature type="coiled-coil region" evidence="3">
    <location>
        <begin position="1631"/>
        <end position="1672"/>
    </location>
</feature>
<dbReference type="Pfam" id="PF07989">
    <property type="entry name" value="Cnn_1N"/>
    <property type="match status" value="1"/>
</dbReference>
<comment type="caution">
    <text evidence="6">The sequence shown here is derived from an EMBL/GenBank/DDBJ whole genome shotgun (WGS) entry which is preliminary data.</text>
</comment>
<gene>
    <name evidence="6" type="ORF">RUM44_003298</name>
</gene>
<evidence type="ECO:0000259" key="5">
    <source>
        <dbReference type="Pfam" id="PF07989"/>
    </source>
</evidence>
<name>A0ABR1AG18_POLSC</name>
<feature type="domain" description="Centrosomin N-terminal motif 1" evidence="5">
    <location>
        <begin position="61"/>
        <end position="135"/>
    </location>
</feature>
<dbReference type="InterPro" id="IPR012943">
    <property type="entry name" value="Cnn_1N"/>
</dbReference>
<sequence>MDLSASESAVDVDDSELDSSSDIVKADYLDTANYDSHAESGSESQVDFAEIGMRNSSSGLTMKEYEEQLKKLTTENFNLKLRVYFVEERLSKVTGISDKEDLIKKNIQLKVTCESQLKELEKKQKLLFEASKAFELLQEEHAQEIKKMIAEKDKEIGDWEDKFNKLDAIYNEIKIKFPIVELINNPEAEVKTFEDYQKEINELESNLRIEQDRNKELENLLNDNQLELESYEVKSQRMESELEQRMNRVQDLVYELEQKEHALASSNFQVRKLEDDLKSKQRDDDIMKERIEEKNKTIESLKNSLASRHDIIENLENRLAKERSSSQSMQSKVNDLTFQNTRLKEEFDILQSRLRRTTEALSPRGKGRAVDEDTFKQKYEELVRVVEEQQSQNSRRIKELEEKLGEKDGEVEEYRDLLEKHKKLEDDHRKACTALKNFIKRSSDEKKEREVLNHMVSNHEEIIADLKAQLDRYRKNSISWISQDDKLSLPETGDDRYMNDGAVSGKETYLSGKEKSCMDNILADKLQKMEEERKDMTASKEENKLKTIFELTTEIVSCNAQFDEEKAVEEMQSKPSPKQLLQIVSKELSEKNCQIEKLEKRVTELKNVNNAEITTLQKEISLRDSQLNLLQSKLQDIGAAGEADLLECKLSLGVAESLNSIVEGVTEMNVWSLDNGDVQSRSPRKSVIDMNQQEMDAESKGIVAQANAAKICTLLSLRLEELATFLDSLLKNNDLLFGVGSQRRDVIKQAMEKSRELSRHLSLSFARRDFSDTSLPSCDVTFHSIDQNETIESTLECRDRVISEQSVIINRLREQLKLLNQEIKQRDIELSRCQGINGKEFIVDISDQDGIEKQMLSVCQDLSDDSEENENDCAEEPEKMQKLKTYGVSDQSQQADNCSRKILFSMGNKIGKNNDSRSNETSESDAWSEPDRSVSLARMGRLEDTGPSLPHRNFKCGDSSESSEETLNENTKTPAKRCRSADSEVRRLQSKIKFLDEANENLRLEVSLLKNQKFSSKDALKYQSEEEANLSEKLRHAMDRLDECNLTCRQLEEKLAAALERASASVVQLSKATETISSLEQQITQLKEEIEHEKADSRQKSQKINNLESKIEEVTIESQLKLIEAVKQREAAERKALEVECKLKEAENIRTEVESKMNEVEKRISETKKFKREKRVDEAEKMMDEAERIKAEAERKSRDFQSFIDLMRKEVEEKMKEAERRIKKSEKEKEEMEKQIVKLKKRLLEAEKNKAEVEAKVKEGKETIQCMEEKLKELEVAMDQCNEGAQRKIKDMQKKADARVMELEMKIEERELARKAELEKKWVEAEKISKELEIGLRKQLEDAERRIRKAKEVAEATIKKVQEDSEIEVADLKQKISDLEVEKKNELAEILGKLDEAKLEASVFELELTRLTNEKIHLEEELKRMLDKETALVRDNKEIKGKYESSIHELEEKLMRLTLNKSQLASRLEEIESTNIDLVTRISAIRGKETMIMEHEFTSSAPPAFSPPRHGSPLSTFFADVELCVPERCGEGRINFSRQGSTVSDPGEQPLGIHSMETFVPPRRNMNSSPDLGIESDPGRFSSLEANHVLPGDRIGPLGEPAIPLELKVVLKDSQDYGGFRFTETAGPVEIKKLEYENAELKRRLTRTRQALEETLTQLSAANQRKKQVERAICKQLHKTHHILKKARVNFESQDEGESLE</sequence>
<evidence type="ECO:0000313" key="6">
    <source>
        <dbReference type="EMBL" id="KAK6618917.1"/>
    </source>
</evidence>
<feature type="coiled-coil region" evidence="3">
    <location>
        <begin position="978"/>
        <end position="1284"/>
    </location>
</feature>
<dbReference type="InterPro" id="IPR042791">
    <property type="entry name" value="CDK5RAP2"/>
</dbReference>
<reference evidence="6 7" key="1">
    <citation type="submission" date="2023-09" db="EMBL/GenBank/DDBJ databases">
        <title>Genomes of two closely related lineages of the louse Polyplax serrata with different host specificities.</title>
        <authorList>
            <person name="Martinu J."/>
            <person name="Tarabai H."/>
            <person name="Stefka J."/>
            <person name="Hypsa V."/>
        </authorList>
    </citation>
    <scope>NUCLEOTIDE SEQUENCE [LARGE SCALE GENOMIC DNA]</scope>
    <source>
        <strain evidence="6">98ZLc_SE</strain>
    </source>
</reference>
<evidence type="ECO:0000256" key="2">
    <source>
        <dbReference type="ARBA" id="ARBA00022490"/>
    </source>
</evidence>
<organism evidence="6 7">
    <name type="scientific">Polyplax serrata</name>
    <name type="common">Common mouse louse</name>
    <dbReference type="NCBI Taxonomy" id="468196"/>
    <lineage>
        <taxon>Eukaryota</taxon>
        <taxon>Metazoa</taxon>
        <taxon>Ecdysozoa</taxon>
        <taxon>Arthropoda</taxon>
        <taxon>Hexapoda</taxon>
        <taxon>Insecta</taxon>
        <taxon>Pterygota</taxon>
        <taxon>Neoptera</taxon>
        <taxon>Paraneoptera</taxon>
        <taxon>Psocodea</taxon>
        <taxon>Troctomorpha</taxon>
        <taxon>Phthiraptera</taxon>
        <taxon>Anoplura</taxon>
        <taxon>Polyplacidae</taxon>
        <taxon>Polyplax</taxon>
    </lineage>
</organism>
<evidence type="ECO:0000256" key="4">
    <source>
        <dbReference type="SAM" id="MobiDB-lite"/>
    </source>
</evidence>
<feature type="region of interest" description="Disordered" evidence="4">
    <location>
        <begin position="1559"/>
        <end position="1585"/>
    </location>
</feature>
<dbReference type="PANTHER" id="PTHR46930:SF1">
    <property type="entry name" value="CDK5 REGULATORY SUBUNIT-ASSOCIATED PROTEIN 2"/>
    <property type="match status" value="1"/>
</dbReference>
<feature type="coiled-coil region" evidence="3">
    <location>
        <begin position="120"/>
        <end position="162"/>
    </location>
</feature>
<dbReference type="PANTHER" id="PTHR46930">
    <property type="entry name" value="CDK5 REGULATORY SUBUNIT-ASSOCIATED PROTEIN 2"/>
    <property type="match status" value="1"/>
</dbReference>
<dbReference type="Proteomes" id="UP001359485">
    <property type="component" value="Unassembled WGS sequence"/>
</dbReference>
<proteinExistence type="predicted"/>
<feature type="region of interest" description="Disordered" evidence="4">
    <location>
        <begin position="909"/>
        <end position="977"/>
    </location>
</feature>
<feature type="coiled-coil region" evidence="3">
    <location>
        <begin position="193"/>
        <end position="476"/>
    </location>
</feature>
<keyword evidence="7" id="KW-1185">Reference proteome</keyword>
<keyword evidence="2" id="KW-0963">Cytoplasm</keyword>
<protein>
    <recommendedName>
        <fullName evidence="5">Centrosomin N-terminal motif 1 domain-containing protein</fullName>
    </recommendedName>
</protein>